<dbReference type="SUPFAM" id="SSF103025">
    <property type="entry name" value="Folate-binding domain"/>
    <property type="match status" value="1"/>
</dbReference>
<dbReference type="Pfam" id="PF04268">
    <property type="entry name" value="SoxG"/>
    <property type="match status" value="1"/>
</dbReference>
<dbReference type="RefSeq" id="WP_249712206.1">
    <property type="nucleotide sequence ID" value="NZ_JAMFMB010000028.1"/>
</dbReference>
<reference evidence="1" key="1">
    <citation type="submission" date="2022-05" db="EMBL/GenBank/DDBJ databases">
        <authorList>
            <person name="Park J.-S."/>
        </authorList>
    </citation>
    <scope>NUCLEOTIDE SEQUENCE</scope>
    <source>
        <strain evidence="1">2012CJ41-6</strain>
    </source>
</reference>
<dbReference type="InterPro" id="IPR027266">
    <property type="entry name" value="TrmE/GcvT-like"/>
</dbReference>
<accession>A0ABT0Q6F3</accession>
<organism evidence="1 2">
    <name type="scientific">Ruegeria spongiae</name>
    <dbReference type="NCBI Taxonomy" id="2942209"/>
    <lineage>
        <taxon>Bacteria</taxon>
        <taxon>Pseudomonadati</taxon>
        <taxon>Pseudomonadota</taxon>
        <taxon>Alphaproteobacteria</taxon>
        <taxon>Rhodobacterales</taxon>
        <taxon>Roseobacteraceae</taxon>
        <taxon>Ruegeria</taxon>
    </lineage>
</organism>
<name>A0ABT0Q6F3_9RHOB</name>
<proteinExistence type="predicted"/>
<sequence length="165" mass="18144">MSYDVTFQRRGLDALFDLKGRAGAIRGWAGDTLPQLPDRPNTRSSGGEVEVYYVGCDHWLARAPLDQEEMLEAQLQPATCPVEISIVRVSDTLSFFRVTGPDAPEVMAIACPLDLHEAAFAVDAVTYTEMFGLKALVLRCTGGFEFAVEQSFGDMVEDYLTRATV</sequence>
<dbReference type="InterPro" id="IPR007375">
    <property type="entry name" value="SoxG"/>
</dbReference>
<gene>
    <name evidence="1" type="ORF">M3P21_18000</name>
</gene>
<keyword evidence="2" id="KW-1185">Reference proteome</keyword>
<evidence type="ECO:0000313" key="1">
    <source>
        <dbReference type="EMBL" id="MCL6285425.1"/>
    </source>
</evidence>
<dbReference type="Gene3D" id="3.30.1360.120">
    <property type="entry name" value="Probable tRNA modification gtpase trme, domain 1"/>
    <property type="match status" value="1"/>
</dbReference>
<dbReference type="Proteomes" id="UP001203880">
    <property type="component" value="Unassembled WGS sequence"/>
</dbReference>
<protein>
    <submittedName>
        <fullName evidence="1">Sarcosine oxidase subunit gamma</fullName>
    </submittedName>
</protein>
<dbReference type="EMBL" id="JAMFMB010000028">
    <property type="protein sequence ID" value="MCL6285425.1"/>
    <property type="molecule type" value="Genomic_DNA"/>
</dbReference>
<dbReference type="Gene3D" id="3.30.70.1520">
    <property type="entry name" value="Heterotetrameric sarcosine oxidase"/>
    <property type="match status" value="1"/>
</dbReference>
<comment type="caution">
    <text evidence="1">The sequence shown here is derived from an EMBL/GenBank/DDBJ whole genome shotgun (WGS) entry which is preliminary data.</text>
</comment>
<evidence type="ECO:0000313" key="2">
    <source>
        <dbReference type="Proteomes" id="UP001203880"/>
    </source>
</evidence>